<dbReference type="UniPathway" id="UPA00164"/>
<dbReference type="Pfam" id="PF00483">
    <property type="entry name" value="NTP_transferase"/>
    <property type="match status" value="1"/>
</dbReference>
<evidence type="ECO:0000256" key="1">
    <source>
        <dbReference type="ARBA" id="ARBA00010443"/>
    </source>
</evidence>
<dbReference type="Gene3D" id="3.90.550.10">
    <property type="entry name" value="Spore Coat Polysaccharide Biosynthesis Protein SpsA, Chain A"/>
    <property type="match status" value="1"/>
</dbReference>
<dbReference type="PANTHER" id="PTHR43523">
    <property type="entry name" value="GLUCOSE-1-PHOSPHATE ADENYLYLTRANSFERASE-RELATED"/>
    <property type="match status" value="1"/>
</dbReference>
<keyword evidence="3 9" id="KW-0808">Transferase</keyword>
<gene>
    <name evidence="9" type="primary">glgC</name>
    <name evidence="12" type="ORF">CGZ75_22340</name>
</gene>
<evidence type="ECO:0000256" key="4">
    <source>
        <dbReference type="ARBA" id="ARBA00022695"/>
    </source>
</evidence>
<dbReference type="InterPro" id="IPR029044">
    <property type="entry name" value="Nucleotide-diphossugar_trans"/>
</dbReference>
<feature type="domain" description="Glucose-1-phosphate adenylyltransferase/Bifunctional protein GlmU-like C-terminal hexapeptide" evidence="11">
    <location>
        <begin position="281"/>
        <end position="351"/>
    </location>
</feature>
<comment type="catalytic activity">
    <reaction evidence="9">
        <text>alpha-D-glucose 1-phosphate + ATP + H(+) = ADP-alpha-D-glucose + diphosphate</text>
        <dbReference type="Rhea" id="RHEA:12120"/>
        <dbReference type="ChEBI" id="CHEBI:15378"/>
        <dbReference type="ChEBI" id="CHEBI:30616"/>
        <dbReference type="ChEBI" id="CHEBI:33019"/>
        <dbReference type="ChEBI" id="CHEBI:57498"/>
        <dbReference type="ChEBI" id="CHEBI:58601"/>
        <dbReference type="EC" id="2.7.7.27"/>
    </reaction>
</comment>
<evidence type="ECO:0000256" key="7">
    <source>
        <dbReference type="ARBA" id="ARBA00023056"/>
    </source>
</evidence>
<name>A0A229NVJ2_9BACL</name>
<keyword evidence="13" id="KW-1185">Reference proteome</keyword>
<dbReference type="GO" id="GO:0005978">
    <property type="term" value="P:glycogen biosynthetic process"/>
    <property type="evidence" value="ECO:0007669"/>
    <property type="project" value="UniProtKB-UniRule"/>
</dbReference>
<evidence type="ECO:0000256" key="9">
    <source>
        <dbReference type="HAMAP-Rule" id="MF_00624"/>
    </source>
</evidence>
<evidence type="ECO:0000256" key="6">
    <source>
        <dbReference type="ARBA" id="ARBA00022840"/>
    </source>
</evidence>
<keyword evidence="2 9" id="KW-0321">Glycogen metabolism</keyword>
<evidence type="ECO:0000256" key="5">
    <source>
        <dbReference type="ARBA" id="ARBA00022741"/>
    </source>
</evidence>
<dbReference type="RefSeq" id="WP_089526558.1">
    <property type="nucleotide sequence ID" value="NZ_NMUQ01000003.1"/>
</dbReference>
<organism evidence="12 13">
    <name type="scientific">Paenibacillus herberti</name>
    <dbReference type="NCBI Taxonomy" id="1619309"/>
    <lineage>
        <taxon>Bacteria</taxon>
        <taxon>Bacillati</taxon>
        <taxon>Bacillota</taxon>
        <taxon>Bacilli</taxon>
        <taxon>Bacillales</taxon>
        <taxon>Paenibacillaceae</taxon>
        <taxon>Paenibacillus</taxon>
    </lineage>
</organism>
<feature type="binding site" evidence="9">
    <location>
        <position position="158"/>
    </location>
    <ligand>
        <name>alpha-D-glucose 1-phosphate</name>
        <dbReference type="ChEBI" id="CHEBI:58601"/>
    </ligand>
</feature>
<reference evidence="12 13" key="1">
    <citation type="submission" date="2017-07" db="EMBL/GenBank/DDBJ databases">
        <title>Paenibacillus herberti R33 genome sequencing and assembly.</title>
        <authorList>
            <person name="Su W."/>
        </authorList>
    </citation>
    <scope>NUCLEOTIDE SEQUENCE [LARGE SCALE GENOMIC DNA]</scope>
    <source>
        <strain evidence="12 13">R33</strain>
    </source>
</reference>
<protein>
    <recommendedName>
        <fullName evidence="9">Glucose-1-phosphate adenylyltransferase</fullName>
        <ecNumber evidence="9">2.7.7.27</ecNumber>
    </recommendedName>
    <alternativeName>
        <fullName evidence="9">ADP-glucose pyrophosphorylase</fullName>
        <shortName evidence="9">ADPGlc PPase</shortName>
    </alternativeName>
    <alternativeName>
        <fullName evidence="9">ADP-glucose synthase</fullName>
    </alternativeName>
</protein>
<keyword evidence="5 9" id="KW-0547">Nucleotide-binding</keyword>
<evidence type="ECO:0000256" key="3">
    <source>
        <dbReference type="ARBA" id="ARBA00022679"/>
    </source>
</evidence>
<comment type="function">
    <text evidence="9">Involved in the biosynthesis of ADP-glucose, a building block required for the elongation reactions to produce glycogen. Catalyzes the reaction between ATP and alpha-D-glucose 1-phosphate (G1P) to produce pyrophosphate and ADP-Glc.</text>
</comment>
<dbReference type="InterPro" id="IPR011831">
    <property type="entry name" value="ADP-Glc_PPase"/>
</dbReference>
<feature type="binding site" evidence="9">
    <location>
        <begin position="173"/>
        <end position="174"/>
    </location>
    <ligand>
        <name>alpha-D-glucose 1-phosphate</name>
        <dbReference type="ChEBI" id="CHEBI:58601"/>
    </ligand>
</feature>
<dbReference type="HAMAP" id="MF_00624">
    <property type="entry name" value="GlgC"/>
    <property type="match status" value="1"/>
</dbReference>
<evidence type="ECO:0000256" key="8">
    <source>
        <dbReference type="ARBA" id="ARBA00023277"/>
    </source>
</evidence>
<dbReference type="Proteomes" id="UP000215145">
    <property type="component" value="Unassembled WGS sequence"/>
</dbReference>
<comment type="subunit">
    <text evidence="9">Homotetramer.</text>
</comment>
<dbReference type="InterPro" id="IPR005836">
    <property type="entry name" value="ADP_Glu_pyroP_CS"/>
</dbReference>
<dbReference type="SUPFAM" id="SSF51161">
    <property type="entry name" value="Trimeric LpxA-like enzymes"/>
    <property type="match status" value="1"/>
</dbReference>
<keyword evidence="7 9" id="KW-0320">Glycogen biosynthesis</keyword>
<feature type="site" description="Could play a key role in the communication between the regulatory and the substrate sites" evidence="9">
    <location>
        <position position="60"/>
    </location>
</feature>
<evidence type="ECO:0000256" key="2">
    <source>
        <dbReference type="ARBA" id="ARBA00022600"/>
    </source>
</evidence>
<comment type="pathway">
    <text evidence="9">Glycan biosynthesis; glycogen biosynthesis.</text>
</comment>
<dbReference type="NCBIfam" id="NF003670">
    <property type="entry name" value="PRK05293.1"/>
    <property type="match status" value="1"/>
</dbReference>
<dbReference type="Pfam" id="PF24894">
    <property type="entry name" value="Hexapep_GlmU"/>
    <property type="match status" value="1"/>
</dbReference>
<feature type="binding site" evidence="9">
    <location>
        <position position="93"/>
    </location>
    <ligand>
        <name>alpha-D-glucose 1-phosphate</name>
        <dbReference type="ChEBI" id="CHEBI:58601"/>
    </ligand>
</feature>
<dbReference type="OrthoDB" id="9801810at2"/>
<feature type="domain" description="Nucleotidyl transferase" evidence="10">
    <location>
        <begin position="8"/>
        <end position="254"/>
    </location>
</feature>
<sequence>MHSNNCLAMLLAGGEGKRLAPLTNRLAKPAVHFGGRYRIIDFPLSNCVNSGISKIGVLSQYMKHSITQHIGDGKAWDNAEIALLSSEDEKNGYVGTADAIYQHIDFIDEHNPEHVLIVSGDHIYQMDYTEMLTFHKQRGSVATIAVKEVPWAEASRFGIMNTDERYQVTEFVEKPAEPKSNLASMGVYIFRWADLKAALLQDAQLAHSSHDFGKDIIPQLLGLGQNVVAFPFQGYWKDVGNPDSLWEANMDLLNGVIDLNRPEWPLFTPSLPMSPAIYVEECGEVNNSIVQRGCRIQGTVESSILFHSVQVGENSTITDSIIMPGARIGRNVHIHRAIVGEGAYVADGSTIEGNGETLTVLGAGEFRYSRSPMRRVRPAVSLEEVRTGS</sequence>
<evidence type="ECO:0000259" key="10">
    <source>
        <dbReference type="Pfam" id="PF00483"/>
    </source>
</evidence>
<dbReference type="AlphaFoldDB" id="A0A229NVJ2"/>
<dbReference type="InterPro" id="IPR056818">
    <property type="entry name" value="GlmU/GlgC-like_hexapep"/>
</dbReference>
<dbReference type="PANTHER" id="PTHR43523:SF2">
    <property type="entry name" value="GLUCOSE-1-PHOSPHATE ADENYLYLTRANSFERASE"/>
    <property type="match status" value="1"/>
</dbReference>
<comment type="caution">
    <text evidence="9">Lacks conserved residue(s) required for the propagation of feature annotation.</text>
</comment>
<dbReference type="CDD" id="cd02508">
    <property type="entry name" value="ADP_Glucose_PP"/>
    <property type="match status" value="1"/>
</dbReference>
<dbReference type="InterPro" id="IPR005835">
    <property type="entry name" value="NTP_transferase_dom"/>
</dbReference>
<proteinExistence type="inferred from homology"/>
<comment type="caution">
    <text evidence="12">The sequence shown here is derived from an EMBL/GenBank/DDBJ whole genome shotgun (WGS) entry which is preliminary data.</text>
</comment>
<dbReference type="Gene3D" id="2.160.10.10">
    <property type="entry name" value="Hexapeptide repeat proteins"/>
    <property type="match status" value="1"/>
</dbReference>
<evidence type="ECO:0000259" key="11">
    <source>
        <dbReference type="Pfam" id="PF24894"/>
    </source>
</evidence>
<dbReference type="GO" id="GO:0005524">
    <property type="term" value="F:ATP binding"/>
    <property type="evidence" value="ECO:0007669"/>
    <property type="project" value="UniProtKB-KW"/>
</dbReference>
<dbReference type="InterPro" id="IPR011004">
    <property type="entry name" value="Trimer_LpxA-like_sf"/>
</dbReference>
<comment type="similarity">
    <text evidence="1 9">Belongs to the bacterial/plant glucose-1-phosphate adenylyltransferase family.</text>
</comment>
<evidence type="ECO:0000313" key="13">
    <source>
        <dbReference type="Proteomes" id="UP000215145"/>
    </source>
</evidence>
<accession>A0A229NVJ2</accession>
<dbReference type="SUPFAM" id="SSF53448">
    <property type="entry name" value="Nucleotide-diphospho-sugar transferases"/>
    <property type="match status" value="1"/>
</dbReference>
<keyword evidence="4 9" id="KW-0548">Nucleotidyltransferase</keyword>
<keyword evidence="8 9" id="KW-0119">Carbohydrate metabolism</keyword>
<feature type="binding site" evidence="9">
    <location>
        <position position="184"/>
    </location>
    <ligand>
        <name>alpha-D-glucose 1-phosphate</name>
        <dbReference type="ChEBI" id="CHEBI:58601"/>
    </ligand>
</feature>
<dbReference type="CDD" id="cd04651">
    <property type="entry name" value="LbH_G1P_AT_C"/>
    <property type="match status" value="1"/>
</dbReference>
<dbReference type="InterPro" id="IPR023049">
    <property type="entry name" value="GlgC_bac"/>
</dbReference>
<dbReference type="GO" id="GO:0008878">
    <property type="term" value="F:glucose-1-phosphate adenylyltransferase activity"/>
    <property type="evidence" value="ECO:0007669"/>
    <property type="project" value="UniProtKB-UniRule"/>
</dbReference>
<keyword evidence="6 9" id="KW-0067">ATP-binding</keyword>
<dbReference type="EC" id="2.7.7.27" evidence="9"/>
<dbReference type="PROSITE" id="PS00808">
    <property type="entry name" value="ADP_GLC_PYROPHOSPH_1"/>
    <property type="match status" value="1"/>
</dbReference>
<dbReference type="EMBL" id="NMUQ01000003">
    <property type="protein sequence ID" value="OXM13858.1"/>
    <property type="molecule type" value="Genomic_DNA"/>
</dbReference>
<evidence type="ECO:0000313" key="12">
    <source>
        <dbReference type="EMBL" id="OXM13858.1"/>
    </source>
</evidence>